<dbReference type="Proteomes" id="UP000030669">
    <property type="component" value="Unassembled WGS sequence"/>
</dbReference>
<dbReference type="RefSeq" id="XP_007860625.1">
    <property type="nucleotide sequence ID" value="XM_007862434.1"/>
</dbReference>
<dbReference type="GeneID" id="19307807"/>
<sequence length="161" mass="18418">MPVSRISVRGTETPDGEVFHFILALVAPKDEHGEERCITLNNSPSYTDPNHLMRGVLVMEYHESVKSVSRALDPLDVDVRSKVTAATLCHFLFDEHHVEQYEFNENGQGCRHWCATVLEKLAEGGFVREDIGQLFQQFEKEHHAKWGSKFPMPRIVGSYYD</sequence>
<dbReference type="OrthoDB" id="3527137at2759"/>
<name>S7S2X3_GLOTA</name>
<dbReference type="EMBL" id="KB469296">
    <property type="protein sequence ID" value="EPQ60154.1"/>
    <property type="molecule type" value="Genomic_DNA"/>
</dbReference>
<gene>
    <name evidence="2" type="ORF">GLOTRDRAFT_67547</name>
</gene>
<evidence type="ECO:0000313" key="3">
    <source>
        <dbReference type="Proteomes" id="UP000030669"/>
    </source>
</evidence>
<dbReference type="KEGG" id="gtr:GLOTRDRAFT_67547"/>
<accession>S7S2X3</accession>
<dbReference type="STRING" id="670483.S7S2X3"/>
<evidence type="ECO:0000313" key="2">
    <source>
        <dbReference type="EMBL" id="EPQ60154.1"/>
    </source>
</evidence>
<proteinExistence type="predicted"/>
<organism evidence="2 3">
    <name type="scientific">Gloeophyllum trabeum (strain ATCC 11539 / FP-39264 / Madison 617)</name>
    <name type="common">Brown rot fungus</name>
    <dbReference type="NCBI Taxonomy" id="670483"/>
    <lineage>
        <taxon>Eukaryota</taxon>
        <taxon>Fungi</taxon>
        <taxon>Dikarya</taxon>
        <taxon>Basidiomycota</taxon>
        <taxon>Agaricomycotina</taxon>
        <taxon>Agaricomycetes</taxon>
        <taxon>Gloeophyllales</taxon>
        <taxon>Gloeophyllaceae</taxon>
        <taxon>Gloeophyllum</taxon>
    </lineage>
</organism>
<dbReference type="OMA" id="WCANIIH"/>
<reference evidence="2 3" key="1">
    <citation type="journal article" date="2012" name="Science">
        <title>The Paleozoic origin of enzymatic lignin decomposition reconstructed from 31 fungal genomes.</title>
        <authorList>
            <person name="Floudas D."/>
            <person name="Binder M."/>
            <person name="Riley R."/>
            <person name="Barry K."/>
            <person name="Blanchette R.A."/>
            <person name="Henrissat B."/>
            <person name="Martinez A.T."/>
            <person name="Otillar R."/>
            <person name="Spatafora J.W."/>
            <person name="Yadav J.S."/>
            <person name="Aerts A."/>
            <person name="Benoit I."/>
            <person name="Boyd A."/>
            <person name="Carlson A."/>
            <person name="Copeland A."/>
            <person name="Coutinho P.M."/>
            <person name="de Vries R.P."/>
            <person name="Ferreira P."/>
            <person name="Findley K."/>
            <person name="Foster B."/>
            <person name="Gaskell J."/>
            <person name="Glotzer D."/>
            <person name="Gorecki P."/>
            <person name="Heitman J."/>
            <person name="Hesse C."/>
            <person name="Hori C."/>
            <person name="Igarashi K."/>
            <person name="Jurgens J.A."/>
            <person name="Kallen N."/>
            <person name="Kersten P."/>
            <person name="Kohler A."/>
            <person name="Kuees U."/>
            <person name="Kumar T.K.A."/>
            <person name="Kuo A."/>
            <person name="LaButti K."/>
            <person name="Larrondo L.F."/>
            <person name="Lindquist E."/>
            <person name="Ling A."/>
            <person name="Lombard V."/>
            <person name="Lucas S."/>
            <person name="Lundell T."/>
            <person name="Martin R."/>
            <person name="McLaughlin D.J."/>
            <person name="Morgenstern I."/>
            <person name="Morin E."/>
            <person name="Murat C."/>
            <person name="Nagy L.G."/>
            <person name="Nolan M."/>
            <person name="Ohm R.A."/>
            <person name="Patyshakuliyeva A."/>
            <person name="Rokas A."/>
            <person name="Ruiz-Duenas F.J."/>
            <person name="Sabat G."/>
            <person name="Salamov A."/>
            <person name="Samejima M."/>
            <person name="Schmutz J."/>
            <person name="Slot J.C."/>
            <person name="St John F."/>
            <person name="Stenlid J."/>
            <person name="Sun H."/>
            <person name="Sun S."/>
            <person name="Syed K."/>
            <person name="Tsang A."/>
            <person name="Wiebenga A."/>
            <person name="Young D."/>
            <person name="Pisabarro A."/>
            <person name="Eastwood D.C."/>
            <person name="Martin F."/>
            <person name="Cullen D."/>
            <person name="Grigoriev I.V."/>
            <person name="Hibbett D.S."/>
        </authorList>
    </citation>
    <scope>NUCLEOTIDE SEQUENCE [LARGE SCALE GENOMIC DNA]</scope>
    <source>
        <strain evidence="2 3">ATCC 11539</strain>
    </source>
</reference>
<dbReference type="HOGENOM" id="CLU_1475404_0_0_1"/>
<protein>
    <recommendedName>
        <fullName evidence="1">DUF7770 domain-containing protein</fullName>
    </recommendedName>
</protein>
<evidence type="ECO:0000259" key="1">
    <source>
        <dbReference type="Pfam" id="PF24968"/>
    </source>
</evidence>
<keyword evidence="3" id="KW-1185">Reference proteome</keyword>
<feature type="domain" description="DUF7770" evidence="1">
    <location>
        <begin position="19"/>
        <end position="160"/>
    </location>
</feature>
<dbReference type="Pfam" id="PF24968">
    <property type="entry name" value="DUF7770"/>
    <property type="match status" value="1"/>
</dbReference>
<dbReference type="InterPro" id="IPR056672">
    <property type="entry name" value="DUF7770"/>
</dbReference>
<dbReference type="AlphaFoldDB" id="S7S2X3"/>